<evidence type="ECO:0000313" key="10">
    <source>
        <dbReference type="EMBL" id="GAF88327.1"/>
    </source>
</evidence>
<dbReference type="GO" id="GO:0008408">
    <property type="term" value="F:3'-5' exonuclease activity"/>
    <property type="evidence" value="ECO:0007669"/>
    <property type="project" value="InterPro"/>
</dbReference>
<name>X0TJJ5_9ZZZZ</name>
<organism evidence="10">
    <name type="scientific">marine sediment metagenome</name>
    <dbReference type="NCBI Taxonomy" id="412755"/>
    <lineage>
        <taxon>unclassified sequences</taxon>
        <taxon>metagenomes</taxon>
        <taxon>ecological metagenomes</taxon>
    </lineage>
</organism>
<evidence type="ECO:0000256" key="2">
    <source>
        <dbReference type="ARBA" id="ARBA00010752"/>
    </source>
</evidence>
<feature type="domain" description="DNA polymerase III beta sliding clamp C-terminal" evidence="9">
    <location>
        <begin position="2"/>
        <end position="99"/>
    </location>
</feature>
<comment type="similarity">
    <text evidence="2">Belongs to the beta sliding clamp family.</text>
</comment>
<keyword evidence="7" id="KW-0239">DNA-directed DNA polymerase</keyword>
<comment type="caution">
    <text evidence="10">The sequence shown here is derived from an EMBL/GenBank/DDBJ whole genome shotgun (WGS) entry which is preliminary data.</text>
</comment>
<keyword evidence="5" id="KW-0548">Nucleotidyltransferase</keyword>
<proteinExistence type="inferred from homology"/>
<evidence type="ECO:0000256" key="5">
    <source>
        <dbReference type="ARBA" id="ARBA00022695"/>
    </source>
</evidence>
<evidence type="ECO:0000256" key="7">
    <source>
        <dbReference type="ARBA" id="ARBA00022932"/>
    </source>
</evidence>
<accession>X0TJJ5</accession>
<protein>
    <recommendedName>
        <fullName evidence="9">DNA polymerase III beta sliding clamp C-terminal domain-containing protein</fullName>
    </recommendedName>
</protein>
<dbReference type="GO" id="GO:0003887">
    <property type="term" value="F:DNA-directed DNA polymerase activity"/>
    <property type="evidence" value="ECO:0007669"/>
    <property type="project" value="UniProtKB-KW"/>
</dbReference>
<sequence>ALLDALQRIEITAAEESGAVVFRATEGESAAQINSSSASKGEAAERVRLKKVLSGTIEISFKAEYLIEVLKRMASAEIVLWLSATDKAGLVEPYGDNLAAEDEGFLYVCMPVR</sequence>
<evidence type="ECO:0000256" key="3">
    <source>
        <dbReference type="ARBA" id="ARBA00022490"/>
    </source>
</evidence>
<dbReference type="Gene3D" id="3.10.150.10">
    <property type="entry name" value="DNA Polymerase III, subunit A, domain 2"/>
    <property type="match status" value="1"/>
</dbReference>
<dbReference type="GO" id="GO:0009360">
    <property type="term" value="C:DNA polymerase III complex"/>
    <property type="evidence" value="ECO:0007669"/>
    <property type="project" value="InterPro"/>
</dbReference>
<dbReference type="AlphaFoldDB" id="X0TJJ5"/>
<evidence type="ECO:0000256" key="1">
    <source>
        <dbReference type="ARBA" id="ARBA00004496"/>
    </source>
</evidence>
<dbReference type="InterPro" id="IPR022635">
    <property type="entry name" value="DNA_polIII_beta_C"/>
</dbReference>
<dbReference type="Pfam" id="PF02768">
    <property type="entry name" value="DNA_pol3_beta_3"/>
    <property type="match status" value="1"/>
</dbReference>
<feature type="non-terminal residue" evidence="10">
    <location>
        <position position="113"/>
    </location>
</feature>
<reference evidence="10" key="1">
    <citation type="journal article" date="2014" name="Front. Microbiol.">
        <title>High frequency of phylogenetically diverse reductive dehalogenase-homologous genes in deep subseafloor sedimentary metagenomes.</title>
        <authorList>
            <person name="Kawai M."/>
            <person name="Futagami T."/>
            <person name="Toyoda A."/>
            <person name="Takaki Y."/>
            <person name="Nishi S."/>
            <person name="Hori S."/>
            <person name="Arai W."/>
            <person name="Tsubouchi T."/>
            <person name="Morono Y."/>
            <person name="Uchiyama I."/>
            <person name="Ito T."/>
            <person name="Fujiyama A."/>
            <person name="Inagaki F."/>
            <person name="Takami H."/>
        </authorList>
    </citation>
    <scope>NUCLEOTIDE SEQUENCE</scope>
    <source>
        <strain evidence="10">Expedition CK06-06</strain>
    </source>
</reference>
<evidence type="ECO:0000256" key="8">
    <source>
        <dbReference type="ARBA" id="ARBA00023125"/>
    </source>
</evidence>
<keyword evidence="3" id="KW-0963">Cytoplasm</keyword>
<gene>
    <name evidence="10" type="ORF">S01H1_23855</name>
</gene>
<dbReference type="GO" id="GO:0005737">
    <property type="term" value="C:cytoplasm"/>
    <property type="evidence" value="ECO:0007669"/>
    <property type="project" value="UniProtKB-SubCell"/>
</dbReference>
<dbReference type="InterPro" id="IPR001001">
    <property type="entry name" value="DNA_polIII_beta"/>
</dbReference>
<evidence type="ECO:0000256" key="4">
    <source>
        <dbReference type="ARBA" id="ARBA00022679"/>
    </source>
</evidence>
<dbReference type="GO" id="GO:0006271">
    <property type="term" value="P:DNA strand elongation involved in DNA replication"/>
    <property type="evidence" value="ECO:0007669"/>
    <property type="project" value="TreeGrafter"/>
</dbReference>
<evidence type="ECO:0000256" key="6">
    <source>
        <dbReference type="ARBA" id="ARBA00022705"/>
    </source>
</evidence>
<keyword evidence="6" id="KW-0235">DNA replication</keyword>
<keyword evidence="8" id="KW-0238">DNA-binding</keyword>
<dbReference type="PANTHER" id="PTHR30478">
    <property type="entry name" value="DNA POLYMERASE III SUBUNIT BETA"/>
    <property type="match status" value="1"/>
</dbReference>
<dbReference type="GO" id="GO:0003677">
    <property type="term" value="F:DNA binding"/>
    <property type="evidence" value="ECO:0007669"/>
    <property type="project" value="UniProtKB-KW"/>
</dbReference>
<dbReference type="EMBL" id="BARS01013932">
    <property type="protein sequence ID" value="GAF88327.1"/>
    <property type="molecule type" value="Genomic_DNA"/>
</dbReference>
<dbReference type="InterPro" id="IPR046938">
    <property type="entry name" value="DNA_clamp_sf"/>
</dbReference>
<evidence type="ECO:0000259" key="9">
    <source>
        <dbReference type="Pfam" id="PF02768"/>
    </source>
</evidence>
<dbReference type="PANTHER" id="PTHR30478:SF0">
    <property type="entry name" value="BETA SLIDING CLAMP"/>
    <property type="match status" value="1"/>
</dbReference>
<feature type="non-terminal residue" evidence="10">
    <location>
        <position position="1"/>
    </location>
</feature>
<comment type="subcellular location">
    <subcellularLocation>
        <location evidence="1">Cytoplasm</location>
    </subcellularLocation>
</comment>
<keyword evidence="4" id="KW-0808">Transferase</keyword>
<dbReference type="SUPFAM" id="SSF55979">
    <property type="entry name" value="DNA clamp"/>
    <property type="match status" value="1"/>
</dbReference>